<evidence type="ECO:0000313" key="2">
    <source>
        <dbReference type="Proteomes" id="UP000219897"/>
    </source>
</evidence>
<reference evidence="1 2" key="1">
    <citation type="submission" date="2017-09" db="EMBL/GenBank/DDBJ databases">
        <title>Large-scale bioinformatics analysis of Bacillus genomes uncovers conserved roles of natural products in bacterial physiology.</title>
        <authorList>
            <consortium name="Agbiome Team Llc"/>
            <person name="Bleich R.M."/>
            <person name="Kirk G.J."/>
            <person name="Santa Maria K.C."/>
            <person name="Allen S.E."/>
            <person name="Farag S."/>
            <person name="Shank E.A."/>
            <person name="Bowers A."/>
        </authorList>
    </citation>
    <scope>NUCLEOTIDE SEQUENCE [LARGE SCALE GENOMIC DNA]</scope>
    <source>
        <strain evidence="1 2">AFS005140</strain>
    </source>
</reference>
<proteinExistence type="predicted"/>
<dbReference type="RefSeq" id="WP_098317072.1">
    <property type="nucleotide sequence ID" value="NZ_NTYF01000023.1"/>
</dbReference>
<gene>
    <name evidence="1" type="ORF">CN495_08235</name>
</gene>
<organism evidence="1 2">
    <name type="scientific">Bacillus thuringiensis</name>
    <dbReference type="NCBI Taxonomy" id="1428"/>
    <lineage>
        <taxon>Bacteria</taxon>
        <taxon>Bacillati</taxon>
        <taxon>Bacillota</taxon>
        <taxon>Bacilli</taxon>
        <taxon>Bacillales</taxon>
        <taxon>Bacillaceae</taxon>
        <taxon>Bacillus</taxon>
        <taxon>Bacillus cereus group</taxon>
    </lineage>
</organism>
<protein>
    <submittedName>
        <fullName evidence="1">Uncharacterized protein</fullName>
    </submittedName>
</protein>
<comment type="caution">
    <text evidence="1">The sequence shown here is derived from an EMBL/GenBank/DDBJ whole genome shotgun (WGS) entry which is preliminary data.</text>
</comment>
<dbReference type="EMBL" id="NTYF01000023">
    <property type="protein sequence ID" value="PER55732.1"/>
    <property type="molecule type" value="Genomic_DNA"/>
</dbReference>
<evidence type="ECO:0000313" key="1">
    <source>
        <dbReference type="EMBL" id="PER55732.1"/>
    </source>
</evidence>
<dbReference type="AlphaFoldDB" id="A0ABD6SND0"/>
<sequence length="68" mass="7701">MAEIKLNEDGSIEAKMSKEEVNAIALLLGASSDKIITERAEEWEVEHFSSGTQLTNLYYAFRKYSDVE</sequence>
<dbReference type="Proteomes" id="UP000219897">
    <property type="component" value="Unassembled WGS sequence"/>
</dbReference>
<accession>A0ABD6SND0</accession>
<name>A0ABD6SND0_BACTU</name>